<reference evidence="2" key="1">
    <citation type="submission" date="2023-11" db="EMBL/GenBank/DDBJ databases">
        <title>Genome assemblies of two species of porcelain crab, Petrolisthes cinctipes and Petrolisthes manimaculis (Anomura: Porcellanidae).</title>
        <authorList>
            <person name="Angst P."/>
        </authorList>
    </citation>
    <scope>NUCLEOTIDE SEQUENCE</scope>
    <source>
        <strain evidence="2">PB745_02</strain>
        <tissue evidence="2">Gill</tissue>
    </source>
</reference>
<protein>
    <recommendedName>
        <fullName evidence="1">Reelin domain-containing protein</fullName>
    </recommendedName>
</protein>
<dbReference type="Gene3D" id="2.60.40.4060">
    <property type="entry name" value="Reeler domain"/>
    <property type="match status" value="1"/>
</dbReference>
<gene>
    <name evidence="2" type="ORF">Pmani_028545</name>
</gene>
<proteinExistence type="predicted"/>
<organism evidence="2 3">
    <name type="scientific">Petrolisthes manimaculis</name>
    <dbReference type="NCBI Taxonomy" id="1843537"/>
    <lineage>
        <taxon>Eukaryota</taxon>
        <taxon>Metazoa</taxon>
        <taxon>Ecdysozoa</taxon>
        <taxon>Arthropoda</taxon>
        <taxon>Crustacea</taxon>
        <taxon>Multicrustacea</taxon>
        <taxon>Malacostraca</taxon>
        <taxon>Eumalacostraca</taxon>
        <taxon>Eucarida</taxon>
        <taxon>Decapoda</taxon>
        <taxon>Pleocyemata</taxon>
        <taxon>Anomura</taxon>
        <taxon>Galatheoidea</taxon>
        <taxon>Porcellanidae</taxon>
        <taxon>Petrolisthes</taxon>
    </lineage>
</organism>
<dbReference type="InterPro" id="IPR002861">
    <property type="entry name" value="Reeler_dom"/>
</dbReference>
<dbReference type="EMBL" id="JAWZYT010003288">
    <property type="protein sequence ID" value="KAK4299168.1"/>
    <property type="molecule type" value="Genomic_DNA"/>
</dbReference>
<name>A0AAE1NZC5_9EUCA</name>
<evidence type="ECO:0000313" key="2">
    <source>
        <dbReference type="EMBL" id="KAK4299169.1"/>
    </source>
</evidence>
<keyword evidence="3" id="KW-1185">Reference proteome</keyword>
<evidence type="ECO:0000313" key="3">
    <source>
        <dbReference type="Proteomes" id="UP001292094"/>
    </source>
</evidence>
<feature type="domain" description="Reelin" evidence="1">
    <location>
        <begin position="1"/>
        <end position="92"/>
    </location>
</feature>
<dbReference type="EMBL" id="JAWZYT010003288">
    <property type="protein sequence ID" value="KAK4299169.1"/>
    <property type="molecule type" value="Genomic_DNA"/>
</dbReference>
<comment type="caution">
    <text evidence="2">The sequence shown here is derived from an EMBL/GenBank/DDBJ whole genome shotgun (WGS) entry which is preliminary data.</text>
</comment>
<sequence length="92" mass="10170">MNVTLTSTGPSPPFKGFLLRAQTQVPNQGHFNLNPNDPYHQLTCSQTQTAITHSDTHPKFMVTLTWVILIPGPKLNFEATVGSLLKIQSIQL</sequence>
<dbReference type="InterPro" id="IPR042307">
    <property type="entry name" value="Reeler_sf"/>
</dbReference>
<dbReference type="AlphaFoldDB" id="A0AAE1NZC5"/>
<accession>A0AAE1NZC5</accession>
<dbReference type="Proteomes" id="UP001292094">
    <property type="component" value="Unassembled WGS sequence"/>
</dbReference>
<evidence type="ECO:0000259" key="1">
    <source>
        <dbReference type="PROSITE" id="PS51019"/>
    </source>
</evidence>
<dbReference type="PROSITE" id="PS51019">
    <property type="entry name" value="REELIN"/>
    <property type="match status" value="1"/>
</dbReference>
<dbReference type="EMBL" id="JAWZYT010003288">
    <property type="protein sequence ID" value="KAK4299170.1"/>
    <property type="molecule type" value="Genomic_DNA"/>
</dbReference>
<dbReference type="Pfam" id="PF02014">
    <property type="entry name" value="Reeler"/>
    <property type="match status" value="1"/>
</dbReference>